<dbReference type="SUPFAM" id="SSF48613">
    <property type="entry name" value="Heme oxygenase-like"/>
    <property type="match status" value="1"/>
</dbReference>
<protein>
    <recommendedName>
        <fullName evidence="3">Thiaminase-2/PQQC domain-containing protein</fullName>
    </recommendedName>
</protein>
<evidence type="ECO:0000313" key="1">
    <source>
        <dbReference type="EMBL" id="PKS10997.1"/>
    </source>
</evidence>
<evidence type="ECO:0000313" key="2">
    <source>
        <dbReference type="Proteomes" id="UP000233524"/>
    </source>
</evidence>
<dbReference type="EMBL" id="NLAX01000008">
    <property type="protein sequence ID" value="PKS10997.1"/>
    <property type="molecule type" value="Genomic_DNA"/>
</dbReference>
<dbReference type="PANTHER" id="PTHR41813:SF2">
    <property type="entry name" value="REGULATOR PAB1642, PUTATIVE (AFU_ORTHOLOGUE AFUA_3G11955)-RELATED"/>
    <property type="match status" value="1"/>
</dbReference>
<dbReference type="VEuPathDB" id="FungiDB:jhhlp_002756"/>
<gene>
    <name evidence="1" type="ORF">jhhlp_002756</name>
</gene>
<name>A0A2N3NF26_9PEZI</name>
<reference evidence="1 2" key="1">
    <citation type="journal article" date="2017" name="G3 (Bethesda)">
        <title>First Draft Genome Sequence of the Pathogenic Fungus Lomentospora prolificans (Formerly Scedosporium prolificans).</title>
        <authorList>
            <person name="Luo R."/>
            <person name="Zimin A."/>
            <person name="Workman R."/>
            <person name="Fan Y."/>
            <person name="Pertea G."/>
            <person name="Grossman N."/>
            <person name="Wear M.P."/>
            <person name="Jia B."/>
            <person name="Miller H."/>
            <person name="Casadevall A."/>
            <person name="Timp W."/>
            <person name="Zhang S.X."/>
            <person name="Salzberg S.L."/>
        </authorList>
    </citation>
    <scope>NUCLEOTIDE SEQUENCE [LARGE SCALE GENOMIC DNA]</scope>
    <source>
        <strain evidence="1 2">JHH-5317</strain>
    </source>
</reference>
<dbReference type="InterPro" id="IPR053261">
    <property type="entry name" value="Polyketide-peptide_reg"/>
</dbReference>
<evidence type="ECO:0008006" key="3">
    <source>
        <dbReference type="Google" id="ProtNLM"/>
    </source>
</evidence>
<dbReference type="PANTHER" id="PTHR41813">
    <property type="entry name" value="REGULATOR PAB1642, PUTATIVE (AFU_ORTHOLOGUE AFUA_3G11955)-RELATED"/>
    <property type="match status" value="1"/>
</dbReference>
<organism evidence="1 2">
    <name type="scientific">Lomentospora prolificans</name>
    <dbReference type="NCBI Taxonomy" id="41688"/>
    <lineage>
        <taxon>Eukaryota</taxon>
        <taxon>Fungi</taxon>
        <taxon>Dikarya</taxon>
        <taxon>Ascomycota</taxon>
        <taxon>Pezizomycotina</taxon>
        <taxon>Sordariomycetes</taxon>
        <taxon>Hypocreomycetidae</taxon>
        <taxon>Microascales</taxon>
        <taxon>Microascaceae</taxon>
        <taxon>Lomentospora</taxon>
    </lineage>
</organism>
<dbReference type="CDD" id="cd19357">
    <property type="entry name" value="TenA_E_At3g16990-like"/>
    <property type="match status" value="1"/>
</dbReference>
<comment type="caution">
    <text evidence="1">The sequence shown here is derived from an EMBL/GenBank/DDBJ whole genome shotgun (WGS) entry which is preliminary data.</text>
</comment>
<keyword evidence="2" id="KW-1185">Reference proteome</keyword>
<dbReference type="InterPro" id="IPR016084">
    <property type="entry name" value="Haem_Oase-like_multi-hlx"/>
</dbReference>
<dbReference type="AlphaFoldDB" id="A0A2N3NF26"/>
<accession>A0A2N3NF26</accession>
<proteinExistence type="predicted"/>
<dbReference type="STRING" id="41688.A0A2N3NF26"/>
<dbReference type="InParanoid" id="A0A2N3NF26"/>
<dbReference type="OrthoDB" id="37730at2759"/>
<dbReference type="Proteomes" id="UP000233524">
    <property type="component" value="Unassembled WGS sequence"/>
</dbReference>
<dbReference type="Gene3D" id="1.20.910.10">
    <property type="entry name" value="Heme oxygenase-like"/>
    <property type="match status" value="1"/>
</dbReference>
<sequence length="261" mass="29130">MSKYAITGDLLAVDAEAFRKATQSEFLKAAALGKTSKQVLGTWLANDRLYIHSYIKAIGRLLTILDVPQTVTKGAPGSEQDPASIRLLDWIVAAMVNIRREEKFFVNVAARFGIEVNLPAQDGQVNDADKLEGLRRYEGLFNSLEAGPENLPWLEGAVLFYATEKCYLDAWTWSKAQLVEQEPDQDADGGALRTEFIDNWTCAEFVQFVKDLGDIIDQGIEEQVAAHGEGIRQELLDRAVKVWSAVLSAEEAFWPEMPEDY</sequence>